<dbReference type="InterPro" id="IPR000571">
    <property type="entry name" value="Znf_CCCH"/>
</dbReference>
<dbReference type="EMBL" id="UYYG01001154">
    <property type="protein sequence ID" value="VDN56174.1"/>
    <property type="molecule type" value="Genomic_DNA"/>
</dbReference>
<keyword evidence="2 4" id="KW-0863">Zinc-finger</keyword>
<keyword evidence="3 4" id="KW-0862">Zinc</keyword>
<sequence length="375" mass="42797">MFAKRSAKKRTEENESHGATSNQPFQQTEPIHVATNIYENIVASAPFLYHIIQECPVFCCYLTHPDQPPQPSARISVPRHHLQQQALPAQHTSVSAVCLCPVASHVPFQLPVIADDHSFIHAQFSRIILFHLKYSCINEQIFTNLQVTRQPNVNKSHGKRNAKYKTILCNKFAKNGNCPYGNECHFIHEISEDKRTSEKGNSDNSKEIENIDSSIIQVKDGLQCSKSIALPEETRNDARKSYSFGDVARLDKTRNDARESYSLRDIARLYGARNEARESYSLRDVARLYGARNNTRESYSFGDVARLDKTRNNARESYSFGDVARLDKTRNNARESYSFRDIARLYGTRYDARESYSFGDVARLDKTRNDANDTN</sequence>
<dbReference type="Proteomes" id="UP000038040">
    <property type="component" value="Unplaced"/>
</dbReference>
<dbReference type="OrthoDB" id="410307at2759"/>
<dbReference type="Proteomes" id="UP000274756">
    <property type="component" value="Unassembled WGS sequence"/>
</dbReference>
<dbReference type="SUPFAM" id="SSF90229">
    <property type="entry name" value="CCCH zinc finger"/>
    <property type="match status" value="1"/>
</dbReference>
<reference evidence="10" key="1">
    <citation type="submission" date="2017-02" db="UniProtKB">
        <authorList>
            <consortium name="WormBaseParasite"/>
        </authorList>
    </citation>
    <scope>IDENTIFICATION</scope>
</reference>
<evidence type="ECO:0000259" key="6">
    <source>
        <dbReference type="PROSITE" id="PS50103"/>
    </source>
</evidence>
<evidence type="ECO:0000313" key="7">
    <source>
        <dbReference type="EMBL" id="VDN56174.1"/>
    </source>
</evidence>
<gene>
    <name evidence="7" type="ORF">DME_LOCUS6147</name>
</gene>
<dbReference type="PROSITE" id="PS50103">
    <property type="entry name" value="ZF_C3H1"/>
    <property type="match status" value="1"/>
</dbReference>
<dbReference type="WBParaSite" id="DME_0000178701-mRNA-1">
    <property type="protein sequence ID" value="DME_0000178701-mRNA-1"/>
    <property type="gene ID" value="DME_0000178701"/>
</dbReference>
<dbReference type="GO" id="GO:0008270">
    <property type="term" value="F:zinc ion binding"/>
    <property type="evidence" value="ECO:0007669"/>
    <property type="project" value="UniProtKB-KW"/>
</dbReference>
<evidence type="ECO:0000256" key="3">
    <source>
        <dbReference type="ARBA" id="ARBA00022833"/>
    </source>
</evidence>
<keyword evidence="9" id="KW-1185">Reference proteome</keyword>
<evidence type="ECO:0000256" key="1">
    <source>
        <dbReference type="ARBA" id="ARBA00022723"/>
    </source>
</evidence>
<accession>A0A0N4U4R3</accession>
<evidence type="ECO:0000313" key="8">
    <source>
        <dbReference type="Proteomes" id="UP000038040"/>
    </source>
</evidence>
<evidence type="ECO:0000313" key="9">
    <source>
        <dbReference type="Proteomes" id="UP000274756"/>
    </source>
</evidence>
<dbReference type="InterPro" id="IPR036855">
    <property type="entry name" value="Znf_CCCH_sf"/>
</dbReference>
<evidence type="ECO:0000256" key="2">
    <source>
        <dbReference type="ARBA" id="ARBA00022771"/>
    </source>
</evidence>
<feature type="compositionally biased region" description="Polar residues" evidence="5">
    <location>
        <begin position="17"/>
        <end position="26"/>
    </location>
</feature>
<dbReference type="AlphaFoldDB" id="A0A0N4U4R3"/>
<keyword evidence="1 4" id="KW-0479">Metal-binding</keyword>
<organism evidence="8 10">
    <name type="scientific">Dracunculus medinensis</name>
    <name type="common">Guinea worm</name>
    <dbReference type="NCBI Taxonomy" id="318479"/>
    <lineage>
        <taxon>Eukaryota</taxon>
        <taxon>Metazoa</taxon>
        <taxon>Ecdysozoa</taxon>
        <taxon>Nematoda</taxon>
        <taxon>Chromadorea</taxon>
        <taxon>Rhabditida</taxon>
        <taxon>Spirurina</taxon>
        <taxon>Dracunculoidea</taxon>
        <taxon>Dracunculidae</taxon>
        <taxon>Dracunculus</taxon>
    </lineage>
</organism>
<dbReference type="Pfam" id="PF00642">
    <property type="entry name" value="zf-CCCH"/>
    <property type="match status" value="1"/>
</dbReference>
<feature type="zinc finger region" description="C3H1-type" evidence="4">
    <location>
        <begin position="163"/>
        <end position="191"/>
    </location>
</feature>
<dbReference type="STRING" id="318479.A0A0N4U4R3"/>
<evidence type="ECO:0000256" key="5">
    <source>
        <dbReference type="SAM" id="MobiDB-lite"/>
    </source>
</evidence>
<dbReference type="SMART" id="SM00356">
    <property type="entry name" value="ZnF_C3H1"/>
    <property type="match status" value="1"/>
</dbReference>
<feature type="region of interest" description="Disordered" evidence="5">
    <location>
        <begin position="1"/>
        <end position="26"/>
    </location>
</feature>
<feature type="domain" description="C3H1-type" evidence="6">
    <location>
        <begin position="163"/>
        <end position="191"/>
    </location>
</feature>
<reference evidence="7 9" key="2">
    <citation type="submission" date="2018-11" db="EMBL/GenBank/DDBJ databases">
        <authorList>
            <consortium name="Pathogen Informatics"/>
        </authorList>
    </citation>
    <scope>NUCLEOTIDE SEQUENCE [LARGE SCALE GENOMIC DNA]</scope>
</reference>
<proteinExistence type="predicted"/>
<name>A0A0N4U4R3_DRAME</name>
<dbReference type="Gene3D" id="4.10.1000.10">
    <property type="entry name" value="Zinc finger, CCCH-type"/>
    <property type="match status" value="1"/>
</dbReference>
<evidence type="ECO:0000313" key="10">
    <source>
        <dbReference type="WBParaSite" id="DME_0000178701-mRNA-1"/>
    </source>
</evidence>
<evidence type="ECO:0000256" key="4">
    <source>
        <dbReference type="PROSITE-ProRule" id="PRU00723"/>
    </source>
</evidence>
<protein>
    <submittedName>
        <fullName evidence="10">C3H1-type domain-containing protein</fullName>
    </submittedName>
</protein>